<dbReference type="Gene3D" id="1.10.10.1320">
    <property type="entry name" value="Anti-sigma factor, zinc-finger domain"/>
    <property type="match status" value="1"/>
</dbReference>
<dbReference type="OrthoDB" id="5421222at2"/>
<keyword evidence="3" id="KW-1185">Reference proteome</keyword>
<name>I4C484_DESTA</name>
<organism evidence="2 3">
    <name type="scientific">Desulfomonile tiedjei (strain ATCC 49306 / DSM 6799 / DCB-1)</name>
    <dbReference type="NCBI Taxonomy" id="706587"/>
    <lineage>
        <taxon>Bacteria</taxon>
        <taxon>Pseudomonadati</taxon>
        <taxon>Thermodesulfobacteriota</taxon>
        <taxon>Desulfomonilia</taxon>
        <taxon>Desulfomonilales</taxon>
        <taxon>Desulfomonilaceae</taxon>
        <taxon>Desulfomonile</taxon>
    </lineage>
</organism>
<dbReference type="eggNOG" id="ENOG5033MH7">
    <property type="taxonomic scope" value="Bacteria"/>
</dbReference>
<dbReference type="STRING" id="706587.Desti_1664"/>
<dbReference type="HOGENOM" id="CLU_179277_0_0_7"/>
<dbReference type="InterPro" id="IPR041916">
    <property type="entry name" value="Anti_sigma_zinc_sf"/>
</dbReference>
<evidence type="ECO:0000259" key="1">
    <source>
        <dbReference type="Pfam" id="PF13490"/>
    </source>
</evidence>
<dbReference type="AlphaFoldDB" id="I4C484"/>
<reference evidence="3" key="1">
    <citation type="submission" date="2012-06" db="EMBL/GenBank/DDBJ databases">
        <title>Complete sequence of chromosome of Desulfomonile tiedjei DSM 6799.</title>
        <authorList>
            <person name="Lucas S."/>
            <person name="Copeland A."/>
            <person name="Lapidus A."/>
            <person name="Glavina del Rio T."/>
            <person name="Dalin E."/>
            <person name="Tice H."/>
            <person name="Bruce D."/>
            <person name="Goodwin L."/>
            <person name="Pitluck S."/>
            <person name="Peters L."/>
            <person name="Ovchinnikova G."/>
            <person name="Zeytun A."/>
            <person name="Lu M."/>
            <person name="Kyrpides N."/>
            <person name="Mavromatis K."/>
            <person name="Ivanova N."/>
            <person name="Brettin T."/>
            <person name="Detter J.C."/>
            <person name="Han C."/>
            <person name="Larimer F."/>
            <person name="Land M."/>
            <person name="Hauser L."/>
            <person name="Markowitz V."/>
            <person name="Cheng J.-F."/>
            <person name="Hugenholtz P."/>
            <person name="Woyke T."/>
            <person name="Wu D."/>
            <person name="Spring S."/>
            <person name="Schroeder M."/>
            <person name="Brambilla E."/>
            <person name="Klenk H.-P."/>
            <person name="Eisen J.A."/>
        </authorList>
    </citation>
    <scope>NUCLEOTIDE SEQUENCE [LARGE SCALE GENOMIC DNA]</scope>
    <source>
        <strain evidence="3">ATCC 49306 / DSM 6799 / DCB-1</strain>
    </source>
</reference>
<dbReference type="Proteomes" id="UP000006055">
    <property type="component" value="Chromosome"/>
</dbReference>
<evidence type="ECO:0000313" key="2">
    <source>
        <dbReference type="EMBL" id="AFM24375.1"/>
    </source>
</evidence>
<dbReference type="Pfam" id="PF13490">
    <property type="entry name" value="zf-HC2"/>
    <property type="match status" value="1"/>
</dbReference>
<proteinExistence type="predicted"/>
<dbReference type="KEGG" id="dti:Desti_1664"/>
<protein>
    <recommendedName>
        <fullName evidence="1">Putative zinc-finger domain-containing protein</fullName>
    </recommendedName>
</protein>
<gene>
    <name evidence="2" type="ordered locus">Desti_1664</name>
</gene>
<accession>I4C484</accession>
<evidence type="ECO:0000313" key="3">
    <source>
        <dbReference type="Proteomes" id="UP000006055"/>
    </source>
</evidence>
<dbReference type="RefSeq" id="WP_014809523.1">
    <property type="nucleotide sequence ID" value="NC_018025.1"/>
</dbReference>
<sequence length="86" mass="9924">MKTCKEFCDCISDYLDGDMSEDMCRLLEDHLDRCPPCQLMYQSLATTVEICSKSMPAEIPDDVRENLRRFLREHCGQDSCEPKKGV</sequence>
<dbReference type="EMBL" id="CP003360">
    <property type="protein sequence ID" value="AFM24375.1"/>
    <property type="molecule type" value="Genomic_DNA"/>
</dbReference>
<dbReference type="InterPro" id="IPR027383">
    <property type="entry name" value="Znf_put"/>
</dbReference>
<feature type="domain" description="Putative zinc-finger" evidence="1">
    <location>
        <begin position="4"/>
        <end position="38"/>
    </location>
</feature>